<name>A0A9N9HUJ3_9GLOM</name>
<keyword evidence="1" id="KW-0812">Transmembrane</keyword>
<feature type="transmembrane region" description="Helical" evidence="1">
    <location>
        <begin position="96"/>
        <end position="120"/>
    </location>
</feature>
<reference evidence="2" key="1">
    <citation type="submission" date="2021-06" db="EMBL/GenBank/DDBJ databases">
        <authorList>
            <person name="Kallberg Y."/>
            <person name="Tangrot J."/>
            <person name="Rosling A."/>
        </authorList>
    </citation>
    <scope>NUCLEOTIDE SEQUENCE</scope>
    <source>
        <strain evidence="2">CL551</strain>
    </source>
</reference>
<proteinExistence type="predicted"/>
<dbReference type="OrthoDB" id="2406852at2759"/>
<organism evidence="2 3">
    <name type="scientific">Acaulospora morrowiae</name>
    <dbReference type="NCBI Taxonomy" id="94023"/>
    <lineage>
        <taxon>Eukaryota</taxon>
        <taxon>Fungi</taxon>
        <taxon>Fungi incertae sedis</taxon>
        <taxon>Mucoromycota</taxon>
        <taxon>Glomeromycotina</taxon>
        <taxon>Glomeromycetes</taxon>
        <taxon>Diversisporales</taxon>
        <taxon>Acaulosporaceae</taxon>
        <taxon>Acaulospora</taxon>
    </lineage>
</organism>
<evidence type="ECO:0000313" key="2">
    <source>
        <dbReference type="EMBL" id="CAG8705769.1"/>
    </source>
</evidence>
<evidence type="ECO:0000256" key="1">
    <source>
        <dbReference type="SAM" id="Phobius"/>
    </source>
</evidence>
<sequence length="164" mass="18622">MAVAIPAGLNLNDEEQEAFYEMNRRERLRFNALPDNQSKLSYILALVDRKKSDREKSDLELKEIYGALYISVLISLTVLSATVYKNNEDKLKVFLVAMNALIFIVEIVMVAIKDVISYIATGLFKNVISNNNGIIARHTPMPYLLTQAFLIPLSAFFVRSTCIW</sequence>
<comment type="caution">
    <text evidence="2">The sequence shown here is derived from an EMBL/GenBank/DDBJ whole genome shotgun (WGS) entry which is preliminary data.</text>
</comment>
<dbReference type="Proteomes" id="UP000789342">
    <property type="component" value="Unassembled WGS sequence"/>
</dbReference>
<keyword evidence="1" id="KW-1133">Transmembrane helix</keyword>
<protein>
    <submittedName>
        <fullName evidence="2">1443_t:CDS:1</fullName>
    </submittedName>
</protein>
<keyword evidence="1" id="KW-0472">Membrane</keyword>
<dbReference type="EMBL" id="CAJVPV010018160">
    <property type="protein sequence ID" value="CAG8705769.1"/>
    <property type="molecule type" value="Genomic_DNA"/>
</dbReference>
<gene>
    <name evidence="2" type="ORF">AMORRO_LOCUS12395</name>
</gene>
<feature type="transmembrane region" description="Helical" evidence="1">
    <location>
        <begin position="64"/>
        <end position="84"/>
    </location>
</feature>
<accession>A0A9N9HUJ3</accession>
<evidence type="ECO:0000313" key="3">
    <source>
        <dbReference type="Proteomes" id="UP000789342"/>
    </source>
</evidence>
<keyword evidence="3" id="KW-1185">Reference proteome</keyword>
<dbReference type="AlphaFoldDB" id="A0A9N9HUJ3"/>